<reference evidence="3 4" key="1">
    <citation type="submission" date="2020-08" db="EMBL/GenBank/DDBJ databases">
        <title>Genome sequence of Diaphorobacter ruginosibacter DSM 27467T.</title>
        <authorList>
            <person name="Hyun D.-W."/>
            <person name="Bae J.-W."/>
        </authorList>
    </citation>
    <scope>NUCLEOTIDE SEQUENCE [LARGE SCALE GENOMIC DNA]</scope>
    <source>
        <strain evidence="3 4">DSM 27467</strain>
    </source>
</reference>
<keyword evidence="2" id="KW-1134">Transmembrane beta strand</keyword>
<dbReference type="EMBL" id="CP060714">
    <property type="protein sequence ID" value="QNN59465.1"/>
    <property type="molecule type" value="Genomic_DNA"/>
</dbReference>
<evidence type="ECO:0000256" key="1">
    <source>
        <dbReference type="ARBA" id="ARBA00007613"/>
    </source>
</evidence>
<dbReference type="InterPro" id="IPR010131">
    <property type="entry name" value="MdtP/NodT-like"/>
</dbReference>
<keyword evidence="2" id="KW-0449">Lipoprotein</keyword>
<dbReference type="PANTHER" id="PTHR30203:SF33">
    <property type="entry name" value="BLR4455 PROTEIN"/>
    <property type="match status" value="1"/>
</dbReference>
<dbReference type="Proteomes" id="UP000515811">
    <property type="component" value="Chromosome"/>
</dbReference>
<gene>
    <name evidence="3" type="ORF">H9K76_05790</name>
</gene>
<comment type="subcellular location">
    <subcellularLocation>
        <location evidence="2">Cell membrane</location>
        <topology evidence="2">Lipid-anchor</topology>
    </subcellularLocation>
</comment>
<protein>
    <submittedName>
        <fullName evidence="3">Efflux transporter outer membrane subunit</fullName>
    </submittedName>
</protein>
<dbReference type="Pfam" id="PF02321">
    <property type="entry name" value="OEP"/>
    <property type="match status" value="2"/>
</dbReference>
<organism evidence="3 4">
    <name type="scientific">Diaphorobacter ruginosibacter</name>
    <dbReference type="NCBI Taxonomy" id="1715720"/>
    <lineage>
        <taxon>Bacteria</taxon>
        <taxon>Pseudomonadati</taxon>
        <taxon>Pseudomonadota</taxon>
        <taxon>Betaproteobacteria</taxon>
        <taxon>Burkholderiales</taxon>
        <taxon>Comamonadaceae</taxon>
        <taxon>Diaphorobacter</taxon>
    </lineage>
</organism>
<dbReference type="KEGG" id="drg:H9K76_05790"/>
<dbReference type="Gene3D" id="1.20.1600.10">
    <property type="entry name" value="Outer membrane efflux proteins (OEP)"/>
    <property type="match status" value="1"/>
</dbReference>
<dbReference type="SUPFAM" id="SSF56954">
    <property type="entry name" value="Outer membrane efflux proteins (OEP)"/>
    <property type="match status" value="1"/>
</dbReference>
<evidence type="ECO:0000313" key="4">
    <source>
        <dbReference type="Proteomes" id="UP000515811"/>
    </source>
</evidence>
<evidence type="ECO:0000313" key="3">
    <source>
        <dbReference type="EMBL" id="QNN59465.1"/>
    </source>
</evidence>
<keyword evidence="2" id="KW-0472">Membrane</keyword>
<dbReference type="AlphaFoldDB" id="A0A7G9RV40"/>
<dbReference type="PANTHER" id="PTHR30203">
    <property type="entry name" value="OUTER MEMBRANE CATION EFFLUX PROTEIN"/>
    <property type="match status" value="1"/>
</dbReference>
<proteinExistence type="inferred from homology"/>
<dbReference type="Gene3D" id="2.20.200.10">
    <property type="entry name" value="Outer membrane efflux proteins (OEP)"/>
    <property type="match status" value="1"/>
</dbReference>
<comment type="similarity">
    <text evidence="1 2">Belongs to the outer membrane factor (OMF) (TC 1.B.17) family.</text>
</comment>
<name>A0A7G9RV40_9BURK</name>
<dbReference type="GO" id="GO:0005886">
    <property type="term" value="C:plasma membrane"/>
    <property type="evidence" value="ECO:0007669"/>
    <property type="project" value="UniProtKB-SubCell"/>
</dbReference>
<keyword evidence="2" id="KW-0812">Transmembrane</keyword>
<keyword evidence="4" id="KW-1185">Reference proteome</keyword>
<accession>A0A7G9RV40</accession>
<evidence type="ECO:0000256" key="2">
    <source>
        <dbReference type="RuleBase" id="RU362097"/>
    </source>
</evidence>
<dbReference type="NCBIfam" id="TIGR01845">
    <property type="entry name" value="outer_NodT"/>
    <property type="match status" value="1"/>
</dbReference>
<dbReference type="InterPro" id="IPR003423">
    <property type="entry name" value="OMP_efflux"/>
</dbReference>
<dbReference type="GO" id="GO:0015562">
    <property type="term" value="F:efflux transmembrane transporter activity"/>
    <property type="evidence" value="ECO:0007669"/>
    <property type="project" value="InterPro"/>
</dbReference>
<sequence length="463" mass="48545">MLACVVWLTGCASVGGPSVGTPPALPPQWTGEAEGRSQVSVAVGVEAGVADDWWRAFGSVELDALVARAAAENQDVAAATARVRQADALARQAGAALLPALNASLSANREARLGGSAQASGNQWGAGLAASYEIDFWGRHGAGARAAEAQRQASLFDRDTLTLSVSAGVADMWLRWHALHERQRIAHDSLANSERLLRWLEARARAGSASALELAQQRGLVAQRRRDIASLAQEMAAAHGALSLLLGEPIDARRLASGDGNVWNALAEPSIGAGLPSQLLVRRPDIARAEARLAAADANVEAARAAMLPSFTLRAGVATGGSRPGALFDNPLYTLAAGLAAPIFDAGRLRAGADLAQAQRDELLADYHRSIVAAWTDADVALQSVAYLQEQSLAHAQVLAEAERALAWAERRYAAGAETLLLLLDAQRTLHAAQDGAVQLKQARLQARVAVYKALGGGWTAPR</sequence>
<keyword evidence="2" id="KW-0564">Palmitate</keyword>